<evidence type="ECO:0000313" key="1">
    <source>
        <dbReference type="EMBL" id="NPT55095.1"/>
    </source>
</evidence>
<dbReference type="EMBL" id="WOEZ01000050">
    <property type="protein sequence ID" value="NPT55095.1"/>
    <property type="molecule type" value="Genomic_DNA"/>
</dbReference>
<name>A0A972SKZ3_9BURK</name>
<dbReference type="Proteomes" id="UP000655523">
    <property type="component" value="Unassembled WGS sequence"/>
</dbReference>
<protein>
    <submittedName>
        <fullName evidence="1">DUF4148 domain-containing protein</fullName>
    </submittedName>
</protein>
<keyword evidence="2" id="KW-1185">Reference proteome</keyword>
<comment type="caution">
    <text evidence="1">The sequence shown here is derived from an EMBL/GenBank/DDBJ whole genome shotgun (WGS) entry which is preliminary data.</text>
</comment>
<accession>A0A972SKZ3</accession>
<dbReference type="InterPro" id="IPR025421">
    <property type="entry name" value="DUF4148"/>
</dbReference>
<dbReference type="Pfam" id="PF13663">
    <property type="entry name" value="DUF4148"/>
    <property type="match status" value="1"/>
</dbReference>
<proteinExistence type="predicted"/>
<dbReference type="AlphaFoldDB" id="A0A972SKZ3"/>
<sequence length="87" mass="9585">MHIAQYSRNTKESEIDKSNVIVISLAALASSSAFSQSKTRAEVYHELIEAQQSGLNYATETSYPEVNPIYAAQVTRNKHLETLGVSP</sequence>
<evidence type="ECO:0000313" key="2">
    <source>
        <dbReference type="Proteomes" id="UP000655523"/>
    </source>
</evidence>
<organism evidence="1 2">
    <name type="scientific">Paraburkholderia elongata</name>
    <dbReference type="NCBI Taxonomy" id="2675747"/>
    <lineage>
        <taxon>Bacteria</taxon>
        <taxon>Pseudomonadati</taxon>
        <taxon>Pseudomonadota</taxon>
        <taxon>Betaproteobacteria</taxon>
        <taxon>Burkholderiales</taxon>
        <taxon>Burkholderiaceae</taxon>
        <taxon>Paraburkholderia</taxon>
    </lineage>
</organism>
<gene>
    <name evidence="1" type="ORF">GNZ13_10905</name>
</gene>
<reference evidence="1 2" key="1">
    <citation type="submission" date="2019-11" db="EMBL/GenBank/DDBJ databases">
        <title>Metabolism of dissolved organic matter in forest soils.</title>
        <authorList>
            <person name="Cyle K.T."/>
            <person name="Wilhelm R.C."/>
            <person name="Martinez C.E."/>
        </authorList>
    </citation>
    <scope>NUCLEOTIDE SEQUENCE [LARGE SCALE GENOMIC DNA]</scope>
    <source>
        <strain evidence="1 2">5N</strain>
    </source>
</reference>